<proteinExistence type="predicted"/>
<dbReference type="GO" id="GO:0016192">
    <property type="term" value="P:vesicle-mediated transport"/>
    <property type="evidence" value="ECO:0007669"/>
    <property type="project" value="InterPro"/>
</dbReference>
<dbReference type="KEGG" id="bcom:BAUCODRAFT_66629"/>
<dbReference type="Proteomes" id="UP000011761">
    <property type="component" value="Unassembled WGS sequence"/>
</dbReference>
<organism evidence="1 2">
    <name type="scientific">Baudoinia panamericana (strain UAMH 10762)</name>
    <name type="common">Angels' share fungus</name>
    <name type="synonym">Baudoinia compniacensis (strain UAMH 10762)</name>
    <dbReference type="NCBI Taxonomy" id="717646"/>
    <lineage>
        <taxon>Eukaryota</taxon>
        <taxon>Fungi</taxon>
        <taxon>Dikarya</taxon>
        <taxon>Ascomycota</taxon>
        <taxon>Pezizomycotina</taxon>
        <taxon>Dothideomycetes</taxon>
        <taxon>Dothideomycetidae</taxon>
        <taxon>Mycosphaerellales</taxon>
        <taxon>Teratosphaeriaceae</taxon>
        <taxon>Baudoinia</taxon>
    </lineage>
</organism>
<evidence type="ECO:0000313" key="2">
    <source>
        <dbReference type="Proteomes" id="UP000011761"/>
    </source>
</evidence>
<dbReference type="InterPro" id="IPR034627">
    <property type="entry name" value="Irc6"/>
</dbReference>
<dbReference type="PANTHER" id="PTHR28043:SF1">
    <property type="entry name" value="INCREASED RECOMBINATION CENTERS PROTEIN 6"/>
    <property type="match status" value="1"/>
</dbReference>
<dbReference type="AlphaFoldDB" id="M2NFZ0"/>
<reference evidence="1 2" key="1">
    <citation type="journal article" date="2012" name="PLoS Pathog.">
        <title>Diverse lifestyles and strategies of plant pathogenesis encoded in the genomes of eighteen Dothideomycetes fungi.</title>
        <authorList>
            <person name="Ohm R.A."/>
            <person name="Feau N."/>
            <person name="Henrissat B."/>
            <person name="Schoch C.L."/>
            <person name="Horwitz B.A."/>
            <person name="Barry K.W."/>
            <person name="Condon B.J."/>
            <person name="Copeland A.C."/>
            <person name="Dhillon B."/>
            <person name="Glaser F."/>
            <person name="Hesse C.N."/>
            <person name="Kosti I."/>
            <person name="LaButti K."/>
            <person name="Lindquist E.A."/>
            <person name="Lucas S."/>
            <person name="Salamov A.A."/>
            <person name="Bradshaw R.E."/>
            <person name="Ciuffetti L."/>
            <person name="Hamelin R.C."/>
            <person name="Kema G.H.J."/>
            <person name="Lawrence C."/>
            <person name="Scott J.A."/>
            <person name="Spatafora J.W."/>
            <person name="Turgeon B.G."/>
            <person name="de Wit P.J.G.M."/>
            <person name="Zhong S."/>
            <person name="Goodwin S.B."/>
            <person name="Grigoriev I.V."/>
        </authorList>
    </citation>
    <scope>NUCLEOTIDE SEQUENCE [LARGE SCALE GENOMIC DNA]</scope>
    <source>
        <strain evidence="1 2">UAMH 10762</strain>
    </source>
</reference>
<evidence type="ECO:0000313" key="1">
    <source>
        <dbReference type="EMBL" id="EMC97910.1"/>
    </source>
</evidence>
<dbReference type="Gene3D" id="3.40.50.11960">
    <property type="match status" value="1"/>
</dbReference>
<dbReference type="PANTHER" id="PTHR28043">
    <property type="entry name" value="INCREASED RECOMBINATION CENTERS PROTEIN 6"/>
    <property type="match status" value="1"/>
</dbReference>
<sequence length="295" mass="31717">MEVNHPRRILAVGAPGCPVLDVVEDLTGSAPALNEAGTIAGLTHEWEVRTAYYTATVPIWTDEIADADEWKREFLKPEAEEVVQAIGAYVYCFCIPRDGKITSGVEATMKALQTVAEHAGLMADNLLLAVALTSSGDGGSGVAALDHDAWVDLCIQYGFEFINYAAEGKNEYDELTGSARLKEALEAHEWAADAADDGTGIDTLGLGDDDEVGGFDREEAEMTAELFGMKAALTDDSGLDMEAEPFAQSDHQAAEVDSFERTMGKLLALKEHSTNLTKEQKKRLVAKALLDGDSE</sequence>
<gene>
    <name evidence="1" type="ORF">BAUCODRAFT_66629</name>
</gene>
<dbReference type="HOGENOM" id="CLU_031716_1_0_1"/>
<dbReference type="OrthoDB" id="10261384at2759"/>
<dbReference type="STRING" id="717646.M2NFZ0"/>
<dbReference type="GeneID" id="19116296"/>
<keyword evidence="2" id="KW-1185">Reference proteome</keyword>
<dbReference type="GO" id="GO:0030674">
    <property type="term" value="F:protein-macromolecule adaptor activity"/>
    <property type="evidence" value="ECO:0007669"/>
    <property type="project" value="TreeGrafter"/>
</dbReference>
<protein>
    <submittedName>
        <fullName evidence="1">Uncharacterized protein</fullName>
    </submittedName>
</protein>
<name>M2NFZ0_BAUPA</name>
<dbReference type="Pfam" id="PF10199">
    <property type="entry name" value="Adaptin_binding"/>
    <property type="match status" value="1"/>
</dbReference>
<accession>M2NFZ0</accession>
<dbReference type="RefSeq" id="XP_007674611.1">
    <property type="nucleotide sequence ID" value="XM_007676421.1"/>
</dbReference>
<dbReference type="EMBL" id="KB445553">
    <property type="protein sequence ID" value="EMC97910.1"/>
    <property type="molecule type" value="Genomic_DNA"/>
</dbReference>
<dbReference type="OMA" id="EALMMRM"/>
<dbReference type="eggNOG" id="ENOG502RTVH">
    <property type="taxonomic scope" value="Eukaryota"/>
</dbReference>